<accession>A0A521DMV3</accession>
<gene>
    <name evidence="1" type="ORF">SAMN06265171_105223</name>
</gene>
<protein>
    <submittedName>
        <fullName evidence="1">Uncharacterized protein</fullName>
    </submittedName>
</protein>
<keyword evidence="2" id="KW-1185">Reference proteome</keyword>
<organism evidence="1 2">
    <name type="scientific">Chryseobacterium rhizoplanae</name>
    <dbReference type="NCBI Taxonomy" id="1609531"/>
    <lineage>
        <taxon>Bacteria</taxon>
        <taxon>Pseudomonadati</taxon>
        <taxon>Bacteroidota</taxon>
        <taxon>Flavobacteriia</taxon>
        <taxon>Flavobacteriales</taxon>
        <taxon>Weeksellaceae</taxon>
        <taxon>Chryseobacterium group</taxon>
        <taxon>Chryseobacterium</taxon>
    </lineage>
</organism>
<proteinExistence type="predicted"/>
<dbReference type="EMBL" id="FXTC01000005">
    <property type="protein sequence ID" value="SMO72391.1"/>
    <property type="molecule type" value="Genomic_DNA"/>
</dbReference>
<name>A0A521DMV3_9FLAO</name>
<sequence length="73" mass="8625">MQGDVEFLLSLSYYLELNYGILHKPIAMQGVHDRCKVLWAGDKETIFSYADLERNKQFLNWFINLQTLKSLTR</sequence>
<evidence type="ECO:0000313" key="2">
    <source>
        <dbReference type="Proteomes" id="UP000316916"/>
    </source>
</evidence>
<reference evidence="1 2" key="1">
    <citation type="submission" date="2017-05" db="EMBL/GenBank/DDBJ databases">
        <authorList>
            <person name="Varghese N."/>
            <person name="Submissions S."/>
        </authorList>
    </citation>
    <scope>NUCLEOTIDE SEQUENCE [LARGE SCALE GENOMIC DNA]</scope>
    <source>
        <strain evidence="1 2">DSM 29371</strain>
    </source>
</reference>
<dbReference type="AlphaFoldDB" id="A0A521DMV3"/>
<dbReference type="Proteomes" id="UP000316916">
    <property type="component" value="Unassembled WGS sequence"/>
</dbReference>
<evidence type="ECO:0000313" key="1">
    <source>
        <dbReference type="EMBL" id="SMO72391.1"/>
    </source>
</evidence>